<reference evidence="1 2" key="1">
    <citation type="submission" date="2018-06" db="EMBL/GenBank/DDBJ databases">
        <title>Complete Genomes of Monosporascus.</title>
        <authorList>
            <person name="Robinson A.J."/>
            <person name="Natvig D.O."/>
        </authorList>
    </citation>
    <scope>NUCLEOTIDE SEQUENCE [LARGE SCALE GENOMIC DNA]</scope>
    <source>
        <strain evidence="1 2">CBS 609.92</strain>
    </source>
</reference>
<keyword evidence="2" id="KW-1185">Reference proteome</keyword>
<evidence type="ECO:0000313" key="2">
    <source>
        <dbReference type="Proteomes" id="UP000294003"/>
    </source>
</evidence>
<evidence type="ECO:0000313" key="1">
    <source>
        <dbReference type="EMBL" id="RYO94930.1"/>
    </source>
</evidence>
<gene>
    <name evidence="1" type="ORF">DL762_000364</name>
</gene>
<name>A0ABY0HL04_9PEZI</name>
<dbReference type="Proteomes" id="UP000294003">
    <property type="component" value="Unassembled WGS sequence"/>
</dbReference>
<proteinExistence type="predicted"/>
<organism evidence="1 2">
    <name type="scientific">Monosporascus cannonballus</name>
    <dbReference type="NCBI Taxonomy" id="155416"/>
    <lineage>
        <taxon>Eukaryota</taxon>
        <taxon>Fungi</taxon>
        <taxon>Dikarya</taxon>
        <taxon>Ascomycota</taxon>
        <taxon>Pezizomycotina</taxon>
        <taxon>Sordariomycetes</taxon>
        <taxon>Xylariomycetidae</taxon>
        <taxon>Xylariales</taxon>
        <taxon>Xylariales incertae sedis</taxon>
        <taxon>Monosporascus</taxon>
    </lineage>
</organism>
<accession>A0ABY0HL04</accession>
<dbReference type="EMBL" id="QJNS01000006">
    <property type="protein sequence ID" value="RYO94930.1"/>
    <property type="molecule type" value="Genomic_DNA"/>
</dbReference>
<comment type="caution">
    <text evidence="1">The sequence shown here is derived from an EMBL/GenBank/DDBJ whole genome shotgun (WGS) entry which is preliminary data.</text>
</comment>
<protein>
    <submittedName>
        <fullName evidence="1">Uncharacterized protein</fullName>
    </submittedName>
</protein>
<sequence length="273" mass="31212">MASRSVPRDRRSALQQGYDQLCLWLNYDESTKHHVRHLLNSEYIRPFFREYRRDYLEAEDVVEDIGCDELFRWLRETNAFRQPKYYGGGGSSGKSAGAMNKKGWTALDHAARFVVRVLRFSWDNDGEWSHCRFDPDADADGESDLEFYQVWAVLRYLQAEWEAAYLEAWDSSSLNETFASLMYPAEGGKPTFSGLHQTGRFRAPSGHLLALRHEGSRPRLELAGRQPKPQGIAVETLQLSIAQRNSVLDLSPRLRLLHSGTDSGRAGQHAPHR</sequence>